<comment type="caution">
    <text evidence="2">The sequence shown here is derived from an EMBL/GenBank/DDBJ whole genome shotgun (WGS) entry which is preliminary data.</text>
</comment>
<sequence>MQQRHALPQRAEWGVDEYPIHDIVAERVNSGAVACYIFCALFFAGIVFIANQLDPKVAGVLIFLGMVAFVVSLSAKVSRRGK</sequence>
<dbReference type="Proteomes" id="UP000176682">
    <property type="component" value="Unassembled WGS sequence"/>
</dbReference>
<feature type="transmembrane region" description="Helical" evidence="1">
    <location>
        <begin position="33"/>
        <end position="51"/>
    </location>
</feature>
<protein>
    <submittedName>
        <fullName evidence="2">Uncharacterized protein</fullName>
    </submittedName>
</protein>
<dbReference type="AlphaFoldDB" id="A0A1F5FJ94"/>
<evidence type="ECO:0000313" key="2">
    <source>
        <dbReference type="EMBL" id="OGD79728.1"/>
    </source>
</evidence>
<accession>A0A1F5FJ94</accession>
<feature type="transmembrane region" description="Helical" evidence="1">
    <location>
        <begin position="57"/>
        <end position="75"/>
    </location>
</feature>
<organism evidence="2 3">
    <name type="scientific">Candidatus Collierbacteria bacterium RIFOXYB1_FULL_49_13</name>
    <dbReference type="NCBI Taxonomy" id="1817728"/>
    <lineage>
        <taxon>Bacteria</taxon>
        <taxon>Candidatus Collieribacteriota</taxon>
    </lineage>
</organism>
<gene>
    <name evidence="2" type="ORF">A2368_03865</name>
</gene>
<evidence type="ECO:0000256" key="1">
    <source>
        <dbReference type="SAM" id="Phobius"/>
    </source>
</evidence>
<keyword evidence="1" id="KW-0472">Membrane</keyword>
<reference evidence="2 3" key="1">
    <citation type="journal article" date="2016" name="Nat. Commun.">
        <title>Thousands of microbial genomes shed light on interconnected biogeochemical processes in an aquifer system.</title>
        <authorList>
            <person name="Anantharaman K."/>
            <person name="Brown C.T."/>
            <person name="Hug L.A."/>
            <person name="Sharon I."/>
            <person name="Castelle C.J."/>
            <person name="Probst A.J."/>
            <person name="Thomas B.C."/>
            <person name="Singh A."/>
            <person name="Wilkins M.J."/>
            <person name="Karaoz U."/>
            <person name="Brodie E.L."/>
            <person name="Williams K.H."/>
            <person name="Hubbard S.S."/>
            <person name="Banfield J.F."/>
        </authorList>
    </citation>
    <scope>NUCLEOTIDE SEQUENCE [LARGE SCALE GENOMIC DNA]</scope>
</reference>
<evidence type="ECO:0000313" key="3">
    <source>
        <dbReference type="Proteomes" id="UP000176682"/>
    </source>
</evidence>
<keyword evidence="1" id="KW-0812">Transmembrane</keyword>
<proteinExistence type="predicted"/>
<keyword evidence="1" id="KW-1133">Transmembrane helix</keyword>
<dbReference type="EMBL" id="MFAM01000012">
    <property type="protein sequence ID" value="OGD79728.1"/>
    <property type="molecule type" value="Genomic_DNA"/>
</dbReference>
<name>A0A1F5FJ94_9BACT</name>